<sequence length="112" mass="12178">MHCKNISGVDDGVVSEASHLSHSTSTIKMARMLLVVAMAAACMALVSASCIKQCNHPDGTFGKYLCCDEHPGTCPFNCSNGKRCHFDPECRLDQKCCFDPCAHTTVCKRVNH</sequence>
<reference evidence="2" key="1">
    <citation type="submission" date="2023-10" db="EMBL/GenBank/DDBJ databases">
        <title>Genome assemblies of two species of porcelain crab, Petrolisthes cinctipes and Petrolisthes manimaculis (Anomura: Porcellanidae).</title>
        <authorList>
            <person name="Angst P."/>
        </authorList>
    </citation>
    <scope>NUCLEOTIDE SEQUENCE</scope>
    <source>
        <strain evidence="2">PB745_01</strain>
        <tissue evidence="2">Gill</tissue>
    </source>
</reference>
<gene>
    <name evidence="2" type="ORF">Pcinc_020990</name>
</gene>
<accession>A0AAE1FI21</accession>
<dbReference type="AlphaFoldDB" id="A0AAE1FI21"/>
<protein>
    <submittedName>
        <fullName evidence="2">Uncharacterized protein</fullName>
    </submittedName>
</protein>
<dbReference type="EMBL" id="JAWQEG010002146">
    <property type="protein sequence ID" value="KAK3874039.1"/>
    <property type="molecule type" value="Genomic_DNA"/>
</dbReference>
<dbReference type="Proteomes" id="UP001286313">
    <property type="component" value="Unassembled WGS sequence"/>
</dbReference>
<keyword evidence="1" id="KW-0812">Transmembrane</keyword>
<evidence type="ECO:0000313" key="3">
    <source>
        <dbReference type="Proteomes" id="UP001286313"/>
    </source>
</evidence>
<keyword evidence="3" id="KW-1185">Reference proteome</keyword>
<evidence type="ECO:0000313" key="2">
    <source>
        <dbReference type="EMBL" id="KAK3874039.1"/>
    </source>
</evidence>
<keyword evidence="1" id="KW-1133">Transmembrane helix</keyword>
<name>A0AAE1FI21_PETCI</name>
<keyword evidence="1" id="KW-0472">Membrane</keyword>
<proteinExistence type="predicted"/>
<feature type="transmembrane region" description="Helical" evidence="1">
    <location>
        <begin position="29"/>
        <end position="48"/>
    </location>
</feature>
<evidence type="ECO:0000256" key="1">
    <source>
        <dbReference type="SAM" id="Phobius"/>
    </source>
</evidence>
<organism evidence="2 3">
    <name type="scientific">Petrolisthes cinctipes</name>
    <name type="common">Flat porcelain crab</name>
    <dbReference type="NCBI Taxonomy" id="88211"/>
    <lineage>
        <taxon>Eukaryota</taxon>
        <taxon>Metazoa</taxon>
        <taxon>Ecdysozoa</taxon>
        <taxon>Arthropoda</taxon>
        <taxon>Crustacea</taxon>
        <taxon>Multicrustacea</taxon>
        <taxon>Malacostraca</taxon>
        <taxon>Eumalacostraca</taxon>
        <taxon>Eucarida</taxon>
        <taxon>Decapoda</taxon>
        <taxon>Pleocyemata</taxon>
        <taxon>Anomura</taxon>
        <taxon>Galatheoidea</taxon>
        <taxon>Porcellanidae</taxon>
        <taxon>Petrolisthes</taxon>
    </lineage>
</organism>
<comment type="caution">
    <text evidence="2">The sequence shown here is derived from an EMBL/GenBank/DDBJ whole genome shotgun (WGS) entry which is preliminary data.</text>
</comment>